<feature type="compositionally biased region" description="Basic and acidic residues" evidence="1">
    <location>
        <begin position="19"/>
        <end position="30"/>
    </location>
</feature>
<dbReference type="GO" id="GO:0016301">
    <property type="term" value="F:kinase activity"/>
    <property type="evidence" value="ECO:0007669"/>
    <property type="project" value="UniProtKB-KW"/>
</dbReference>
<keyword evidence="2" id="KW-0418">Kinase</keyword>
<feature type="compositionally biased region" description="Acidic residues" evidence="1">
    <location>
        <begin position="66"/>
        <end position="117"/>
    </location>
</feature>
<comment type="caution">
    <text evidence="2">The sequence shown here is derived from an EMBL/GenBank/DDBJ whole genome shotgun (WGS) entry which is preliminary data.</text>
</comment>
<keyword evidence="3" id="KW-1185">Reference proteome</keyword>
<evidence type="ECO:0000313" key="2">
    <source>
        <dbReference type="EMBL" id="GIX61798.1"/>
    </source>
</evidence>
<protein>
    <submittedName>
        <fullName evidence="2">Serine/threonine-protein kinase, putative</fullName>
    </submittedName>
</protein>
<proteinExistence type="predicted"/>
<dbReference type="RefSeq" id="XP_067713869.1">
    <property type="nucleotide sequence ID" value="XM_067857768.1"/>
</dbReference>
<evidence type="ECO:0000256" key="1">
    <source>
        <dbReference type="SAM" id="MobiDB-lite"/>
    </source>
</evidence>
<accession>A0AAV4LNN3</accession>
<dbReference type="InterPro" id="IPR056320">
    <property type="entry name" value="Microp_apicomplexa_4"/>
</dbReference>
<feature type="region of interest" description="Disordered" evidence="1">
    <location>
        <begin position="1"/>
        <end position="117"/>
    </location>
</feature>
<feature type="compositionally biased region" description="Basic and acidic residues" evidence="1">
    <location>
        <begin position="1"/>
        <end position="11"/>
    </location>
</feature>
<dbReference type="AlphaFoldDB" id="A0AAV4LNN3"/>
<dbReference type="Proteomes" id="UP001497744">
    <property type="component" value="Unassembled WGS sequence"/>
</dbReference>
<dbReference type="Pfam" id="PF23501">
    <property type="entry name" value="Microp_apicomplexa_4"/>
    <property type="match status" value="1"/>
</dbReference>
<dbReference type="EMBL" id="BPLF01000001">
    <property type="protein sequence ID" value="GIX61798.1"/>
    <property type="molecule type" value="Genomic_DNA"/>
</dbReference>
<organism evidence="2 3">
    <name type="scientific">Babesia caballi</name>
    <dbReference type="NCBI Taxonomy" id="5871"/>
    <lineage>
        <taxon>Eukaryota</taxon>
        <taxon>Sar</taxon>
        <taxon>Alveolata</taxon>
        <taxon>Apicomplexa</taxon>
        <taxon>Aconoidasida</taxon>
        <taxon>Piroplasmida</taxon>
        <taxon>Babesiidae</taxon>
        <taxon>Babesia</taxon>
    </lineage>
</organism>
<keyword evidence="2" id="KW-0808">Transferase</keyword>
<sequence length="117" mass="13740">MVEERRKRPRDEDSDEEDPLSRNDPDRGEFGGRFQHGVPDAGEDVEPKRPRSTRRCAQNRKPITEEPTDSEEEEVPLPEAEEEVEEEEDAEEDEEEEEEEEEYNSDDFQEEAGEEDE</sequence>
<name>A0AAV4LNN3_BABCB</name>
<dbReference type="GeneID" id="94193281"/>
<evidence type="ECO:0000313" key="3">
    <source>
        <dbReference type="Proteomes" id="UP001497744"/>
    </source>
</evidence>
<reference evidence="2 3" key="1">
    <citation type="submission" date="2021-06" db="EMBL/GenBank/DDBJ databases">
        <title>Genome sequence of Babesia caballi.</title>
        <authorList>
            <person name="Yamagishi J."/>
            <person name="Kidaka T."/>
            <person name="Ochi A."/>
        </authorList>
    </citation>
    <scope>NUCLEOTIDE SEQUENCE [LARGE SCALE GENOMIC DNA]</scope>
    <source>
        <strain evidence="2">USDA-D6B2</strain>
    </source>
</reference>
<gene>
    <name evidence="2" type="ORF">BcabD6B2_12330</name>
</gene>